<feature type="domain" description="YjiS-like" evidence="1">
    <location>
        <begin position="26"/>
        <end position="59"/>
    </location>
</feature>
<dbReference type="Pfam" id="PF06568">
    <property type="entry name" value="YjiS-like"/>
    <property type="match status" value="1"/>
</dbReference>
<reference evidence="3" key="1">
    <citation type="submission" date="2016-10" db="EMBL/GenBank/DDBJ databases">
        <authorList>
            <person name="Varghese N."/>
            <person name="Submissions S."/>
        </authorList>
    </citation>
    <scope>NUCLEOTIDE SEQUENCE [LARGE SCALE GENOMIC DNA]</scope>
    <source>
        <strain evidence="3">DSM 26893</strain>
    </source>
</reference>
<sequence length="71" mass="8020">MSMMSQTNTHTGIAQGASGIWETLGTRFAQYRVYRRTRSELQMLSNRELKDLGIGRSMINAIAHEAAYGRK</sequence>
<dbReference type="Proteomes" id="UP000199372">
    <property type="component" value="Unassembled WGS sequence"/>
</dbReference>
<dbReference type="RefSeq" id="WP_073130519.1">
    <property type="nucleotide sequence ID" value="NZ_FOCM01000008.1"/>
</dbReference>
<dbReference type="AlphaFoldDB" id="A0A1H8KIR7"/>
<evidence type="ECO:0000259" key="1">
    <source>
        <dbReference type="Pfam" id="PF06568"/>
    </source>
</evidence>
<evidence type="ECO:0000313" key="2">
    <source>
        <dbReference type="EMBL" id="SEN92792.1"/>
    </source>
</evidence>
<organism evidence="2 3">
    <name type="scientific">Palleronia pelagia</name>
    <dbReference type="NCBI Taxonomy" id="387096"/>
    <lineage>
        <taxon>Bacteria</taxon>
        <taxon>Pseudomonadati</taxon>
        <taxon>Pseudomonadota</taxon>
        <taxon>Alphaproteobacteria</taxon>
        <taxon>Rhodobacterales</taxon>
        <taxon>Roseobacteraceae</taxon>
        <taxon>Palleronia</taxon>
    </lineage>
</organism>
<keyword evidence="3" id="KW-1185">Reference proteome</keyword>
<proteinExistence type="predicted"/>
<evidence type="ECO:0000313" key="3">
    <source>
        <dbReference type="Proteomes" id="UP000199372"/>
    </source>
</evidence>
<gene>
    <name evidence="2" type="ORF">SAMN04488011_1081</name>
</gene>
<dbReference type="InterPro" id="IPR009506">
    <property type="entry name" value="YjiS-like"/>
</dbReference>
<accession>A0A1H8KIR7</accession>
<dbReference type="EMBL" id="FOCM01000008">
    <property type="protein sequence ID" value="SEN92792.1"/>
    <property type="molecule type" value="Genomic_DNA"/>
</dbReference>
<protein>
    <recommendedName>
        <fullName evidence="1">YjiS-like domain-containing protein</fullName>
    </recommendedName>
</protein>
<name>A0A1H8KIR7_9RHOB</name>